<dbReference type="RefSeq" id="WP_016196129.1">
    <property type="nucleotide sequence ID" value="NZ_AQPN01000101.1"/>
</dbReference>
<sequence>MKNSAIDPQKLDNELFTDDDDDFETSIDDIGGLDDFSDFDEEDDF</sequence>
<evidence type="ECO:0000313" key="2">
    <source>
        <dbReference type="EMBL" id="EOR93905.1"/>
    </source>
</evidence>
<protein>
    <submittedName>
        <fullName evidence="2">Uncharacterized protein</fullName>
    </submittedName>
</protein>
<comment type="caution">
    <text evidence="2">The sequence shown here is derived from an EMBL/GenBank/DDBJ whole genome shotgun (WGS) entry which is preliminary data.</text>
</comment>
<proteinExistence type="predicted"/>
<dbReference type="EMBL" id="AQPN01000101">
    <property type="protein sequence ID" value="EOR93905.1"/>
    <property type="molecule type" value="Genomic_DNA"/>
</dbReference>
<name>R9GQS6_9SPHI</name>
<reference evidence="2 3" key="1">
    <citation type="journal article" date="2013" name="Genome Announc.">
        <title>Draft Genome Sequence of Arcticibacter svalbardensis Strain MN12-7T, a Member of the Family Sphingobacteriaceae Isolated from an Arctic Soil Sample.</title>
        <authorList>
            <person name="Shivaji S."/>
            <person name="Ara S."/>
            <person name="Prasad S."/>
            <person name="Manasa B.P."/>
            <person name="Begum Z."/>
            <person name="Singh A."/>
            <person name="Kumar Pinnaka A."/>
        </authorList>
    </citation>
    <scope>NUCLEOTIDE SEQUENCE [LARGE SCALE GENOMIC DNA]</scope>
    <source>
        <strain evidence="2 3">MN12-7</strain>
    </source>
</reference>
<dbReference type="STRING" id="1150600.ADIARSV_2898"/>
<feature type="region of interest" description="Disordered" evidence="1">
    <location>
        <begin position="1"/>
        <end position="45"/>
    </location>
</feature>
<dbReference type="Proteomes" id="UP000014174">
    <property type="component" value="Unassembled WGS sequence"/>
</dbReference>
<accession>R9GQS6</accession>
<evidence type="ECO:0000256" key="1">
    <source>
        <dbReference type="SAM" id="MobiDB-lite"/>
    </source>
</evidence>
<organism evidence="2 3">
    <name type="scientific">Arcticibacter svalbardensis MN12-7</name>
    <dbReference type="NCBI Taxonomy" id="1150600"/>
    <lineage>
        <taxon>Bacteria</taxon>
        <taxon>Pseudomonadati</taxon>
        <taxon>Bacteroidota</taxon>
        <taxon>Sphingobacteriia</taxon>
        <taxon>Sphingobacteriales</taxon>
        <taxon>Sphingobacteriaceae</taxon>
        <taxon>Arcticibacter</taxon>
    </lineage>
</organism>
<dbReference type="AlphaFoldDB" id="R9GQS6"/>
<evidence type="ECO:0000313" key="3">
    <source>
        <dbReference type="Proteomes" id="UP000014174"/>
    </source>
</evidence>
<gene>
    <name evidence="2" type="ORF">ADIARSV_2898</name>
</gene>
<keyword evidence="3" id="KW-1185">Reference proteome</keyword>
<feature type="compositionally biased region" description="Acidic residues" evidence="1">
    <location>
        <begin position="15"/>
        <end position="45"/>
    </location>
</feature>